<dbReference type="OrthoDB" id="2364989at2"/>
<evidence type="ECO:0000313" key="3">
    <source>
        <dbReference type="EMBL" id="RAK19418.1"/>
    </source>
</evidence>
<evidence type="ECO:0000313" key="4">
    <source>
        <dbReference type="Proteomes" id="UP000248555"/>
    </source>
</evidence>
<evidence type="ECO:0000256" key="1">
    <source>
        <dbReference type="SAM" id="MobiDB-lite"/>
    </source>
</evidence>
<accession>A0A327YEF0</accession>
<keyword evidence="4" id="KW-1185">Reference proteome</keyword>
<dbReference type="RefSeq" id="WP_111645079.1">
    <property type="nucleotide sequence ID" value="NZ_QLMH01000006.1"/>
</dbReference>
<feature type="compositionally biased region" description="Acidic residues" evidence="1">
    <location>
        <begin position="158"/>
        <end position="167"/>
    </location>
</feature>
<organism evidence="3 4">
    <name type="scientific">Paranoxybacillus vitaminiphilus</name>
    <dbReference type="NCBI Taxonomy" id="581036"/>
    <lineage>
        <taxon>Bacteria</taxon>
        <taxon>Bacillati</taxon>
        <taxon>Bacillota</taxon>
        <taxon>Bacilli</taxon>
        <taxon>Bacillales</taxon>
        <taxon>Anoxybacillaceae</taxon>
        <taxon>Paranoxybacillus</taxon>
    </lineage>
</organism>
<gene>
    <name evidence="3" type="ORF">B0I26_10638</name>
</gene>
<dbReference type="AlphaFoldDB" id="A0A327YEF0"/>
<keyword evidence="2" id="KW-1133">Transmembrane helix</keyword>
<dbReference type="Proteomes" id="UP000248555">
    <property type="component" value="Unassembled WGS sequence"/>
</dbReference>
<reference evidence="3 4" key="1">
    <citation type="submission" date="2018-06" db="EMBL/GenBank/DDBJ databases">
        <title>Genomic Encyclopedia of Type Strains, Phase III (KMG-III): the genomes of soil and plant-associated and newly described type strains.</title>
        <authorList>
            <person name="Whitman W."/>
        </authorList>
    </citation>
    <scope>NUCLEOTIDE SEQUENCE [LARGE SCALE GENOMIC DNA]</scope>
    <source>
        <strain evidence="3 4">CGMCC 1.8979</strain>
    </source>
</reference>
<protein>
    <submittedName>
        <fullName evidence="3">Uncharacterized protein</fullName>
    </submittedName>
</protein>
<sequence>MIRSFYLIKPRLTKSDIFYKVYVTSTSFYFIKIGGQFHNRYAYERKILVLFEILFWYWFKKTEKKQAALEAEYDKKVNNNQMDALLQKKHNFSINSTEIKDIAINKEATFHTGYEDNGTILFTLTNGTTHKFIIPETVSRPSIKKSIKEAQPELPIQYDEENEEEEHNEYTPQPKESTLSERIRKLIFGDSLLSDLLDINAKLSLFGKILNIFWFVLLIISLLTSYSSLYLARSLPIVILAFISIIILFRKEFGLQRYFRLTITAIMMMLSYEWIDLPSYLKHEYKVAEGIPSKFEFHSPRRGPDYWEVEVEDVNFYIEEDLKEEFSDRWFVIHYLPYSKFILDYEILTREETRKKLQMLND</sequence>
<comment type="caution">
    <text evidence="3">The sequence shown here is derived from an EMBL/GenBank/DDBJ whole genome shotgun (WGS) entry which is preliminary data.</text>
</comment>
<feature type="transmembrane region" description="Helical" evidence="2">
    <location>
        <begin position="205"/>
        <end position="224"/>
    </location>
</feature>
<proteinExistence type="predicted"/>
<keyword evidence="2" id="KW-0472">Membrane</keyword>
<keyword evidence="2" id="KW-0812">Transmembrane</keyword>
<feature type="region of interest" description="Disordered" evidence="1">
    <location>
        <begin position="157"/>
        <end position="177"/>
    </location>
</feature>
<evidence type="ECO:0000256" key="2">
    <source>
        <dbReference type="SAM" id="Phobius"/>
    </source>
</evidence>
<dbReference type="EMBL" id="QLMH01000006">
    <property type="protein sequence ID" value="RAK19418.1"/>
    <property type="molecule type" value="Genomic_DNA"/>
</dbReference>
<name>A0A327YEF0_9BACL</name>
<feature type="transmembrane region" description="Helical" evidence="2">
    <location>
        <begin position="230"/>
        <end position="249"/>
    </location>
</feature>